<evidence type="ECO:0000313" key="1">
    <source>
        <dbReference type="EMBL" id="WXB04122.1"/>
    </source>
</evidence>
<keyword evidence="2" id="KW-1185">Reference proteome</keyword>
<dbReference type="PANTHER" id="PTHR42972">
    <property type="entry name" value="TOL-PAL SYSTEM PROTEIN TOLB"/>
    <property type="match status" value="1"/>
</dbReference>
<name>A0ABZ2L647_9BACT</name>
<evidence type="ECO:0000313" key="2">
    <source>
        <dbReference type="Proteomes" id="UP001374803"/>
    </source>
</evidence>
<dbReference type="Gene3D" id="3.40.50.1820">
    <property type="entry name" value="alpha/beta hydrolase"/>
    <property type="match status" value="2"/>
</dbReference>
<dbReference type="InterPro" id="IPR029058">
    <property type="entry name" value="AB_hydrolase_fold"/>
</dbReference>
<gene>
    <name evidence="1" type="ORF">LVJ94_45355</name>
</gene>
<proteinExistence type="predicted"/>
<dbReference type="Proteomes" id="UP001374803">
    <property type="component" value="Chromosome"/>
</dbReference>
<reference evidence="1" key="1">
    <citation type="submission" date="2021-12" db="EMBL/GenBank/DDBJ databases">
        <title>Discovery of the Pendulisporaceae a myxobacterial family with distinct sporulation behavior and unique specialized metabolism.</title>
        <authorList>
            <person name="Garcia R."/>
            <person name="Popoff A."/>
            <person name="Bader C.D."/>
            <person name="Loehr J."/>
            <person name="Walesch S."/>
            <person name="Walt C."/>
            <person name="Boldt J."/>
            <person name="Bunk B."/>
            <person name="Haeckl F.J.F.P.J."/>
            <person name="Gunesch A.P."/>
            <person name="Birkelbach J."/>
            <person name="Nuebel U."/>
            <person name="Pietschmann T."/>
            <person name="Bach T."/>
            <person name="Mueller R."/>
        </authorList>
    </citation>
    <scope>NUCLEOTIDE SEQUENCE</scope>
    <source>
        <strain evidence="1">MSr11367</strain>
    </source>
</reference>
<evidence type="ECO:0008006" key="3">
    <source>
        <dbReference type="Google" id="ProtNLM"/>
    </source>
</evidence>
<dbReference type="PANTHER" id="PTHR42972:SF8">
    <property type="entry name" value="POLYHYDROXYBUTYRATE DEPOLYMERASE"/>
    <property type="match status" value="1"/>
</dbReference>
<accession>A0ABZ2L647</accession>
<dbReference type="PROSITE" id="PS51257">
    <property type="entry name" value="PROKAR_LIPOPROTEIN"/>
    <property type="match status" value="1"/>
</dbReference>
<dbReference type="EMBL" id="CP089983">
    <property type="protein sequence ID" value="WXB04122.1"/>
    <property type="molecule type" value="Genomic_DNA"/>
</dbReference>
<sequence>MRGLAFGALGFALAACFASNDDREGAELRAEAQAAALPALNLDVMDTSVSGLSAGAYMAVQFHVAYSSILRGAGIFAGGPFYCAEGSLNTALTTCMSGSPAPPDAARAIEATKRFAAAGTIDDPSNLARQRVFLFGGANDTTVVPPVMDALESYYRAWTPAALRFEKRRPGTAHLMPTVAYGGDCNVAAEPWIGRCNYDGAGVALAQIYGTMEPPSSSLGGRFVSLAQEAYLPNPASHSVADTGYAYIPASCEAGARCRMHVVFHGCKQYASGSVGDRFYRYAGYNEWADTNRIVVVYPQAIPTSGTNPNGCWDWWGYDGPNYATRAAPQMTMVRRIIDALAGGAQDGGAPDAARDSGTTCFVANNYEHVTRGRAHVWWGYALANGSNQNMGLYSVGVVTSLRQVGTDHYVIGTCP</sequence>
<organism evidence="1 2">
    <name type="scientific">Pendulispora rubella</name>
    <dbReference type="NCBI Taxonomy" id="2741070"/>
    <lineage>
        <taxon>Bacteria</taxon>
        <taxon>Pseudomonadati</taxon>
        <taxon>Myxococcota</taxon>
        <taxon>Myxococcia</taxon>
        <taxon>Myxococcales</taxon>
        <taxon>Sorangiineae</taxon>
        <taxon>Pendulisporaceae</taxon>
        <taxon>Pendulispora</taxon>
    </lineage>
</organism>
<dbReference type="RefSeq" id="WP_394833757.1">
    <property type="nucleotide sequence ID" value="NZ_CP089929.1"/>
</dbReference>
<dbReference type="SUPFAM" id="SSF53474">
    <property type="entry name" value="alpha/beta-Hydrolases"/>
    <property type="match status" value="1"/>
</dbReference>
<protein>
    <recommendedName>
        <fullName evidence="3">Poly(3-hydroxybutyrate) depolymerase</fullName>
    </recommendedName>
</protein>